<dbReference type="Proteomes" id="UP000650081">
    <property type="component" value="Unassembled WGS sequence"/>
</dbReference>
<comment type="caution">
    <text evidence="13">The sequence shown here is derived from an EMBL/GenBank/DDBJ whole genome shotgun (WGS) entry which is preliminary data.</text>
</comment>
<evidence type="ECO:0000313" key="14">
    <source>
        <dbReference type="Proteomes" id="UP000650081"/>
    </source>
</evidence>
<keyword evidence="8 11" id="KW-0067">ATP-binding</keyword>
<evidence type="ECO:0000256" key="11">
    <source>
        <dbReference type="HAMAP-Rule" id="MF_01220"/>
    </source>
</evidence>
<dbReference type="InterPro" id="IPR011817">
    <property type="entry name" value="Uridylate_kinase"/>
</dbReference>
<feature type="binding site" evidence="11">
    <location>
        <position position="53"/>
    </location>
    <ligand>
        <name>UMP</name>
        <dbReference type="ChEBI" id="CHEBI:57865"/>
    </ligand>
</feature>
<dbReference type="HAMAP" id="MF_01220_B">
    <property type="entry name" value="PyrH_B"/>
    <property type="match status" value="1"/>
</dbReference>
<dbReference type="AlphaFoldDB" id="A0A923PRX4"/>
<comment type="subunit">
    <text evidence="11">Homohexamer.</text>
</comment>
<keyword evidence="7 11" id="KW-0418">Kinase</keyword>
<evidence type="ECO:0000256" key="2">
    <source>
        <dbReference type="ARBA" id="ARBA00004791"/>
    </source>
</evidence>
<comment type="activity regulation">
    <text evidence="11">Inhibited by UTP.</text>
</comment>
<feature type="binding site" evidence="11">
    <location>
        <position position="54"/>
    </location>
    <ligand>
        <name>ATP</name>
        <dbReference type="ChEBI" id="CHEBI:30616"/>
    </ligand>
</feature>
<evidence type="ECO:0000256" key="10">
    <source>
        <dbReference type="ARBA" id="ARBA00047767"/>
    </source>
</evidence>
<dbReference type="PANTHER" id="PTHR42833:SF4">
    <property type="entry name" value="URIDYLATE KINASE PUMPKIN, CHLOROPLASTIC"/>
    <property type="match status" value="1"/>
</dbReference>
<evidence type="ECO:0000256" key="6">
    <source>
        <dbReference type="ARBA" id="ARBA00022741"/>
    </source>
</evidence>
<keyword evidence="6 11" id="KW-0547">Nucleotide-binding</keyword>
<feature type="binding site" evidence="11">
    <location>
        <begin position="134"/>
        <end position="141"/>
    </location>
    <ligand>
        <name>UMP</name>
        <dbReference type="ChEBI" id="CHEBI:57865"/>
    </ligand>
</feature>
<dbReference type="RefSeq" id="WP_187467676.1">
    <property type="nucleotide sequence ID" value="NZ_JACSIT010000141.1"/>
</dbReference>
<comment type="similarity">
    <text evidence="3 11">Belongs to the UMP kinase family.</text>
</comment>
<comment type="function">
    <text evidence="11">Catalyzes the reversible phosphorylation of UMP to UDP.</text>
</comment>
<dbReference type="EC" id="2.7.4.22" evidence="11"/>
<comment type="caution">
    <text evidence="11">Lacks conserved residue(s) required for the propagation of feature annotation.</text>
</comment>
<evidence type="ECO:0000259" key="12">
    <source>
        <dbReference type="Pfam" id="PF00696"/>
    </source>
</evidence>
<keyword evidence="14" id="KW-1185">Reference proteome</keyword>
<dbReference type="InterPro" id="IPR036393">
    <property type="entry name" value="AceGlu_kinase-like_sf"/>
</dbReference>
<comment type="subcellular location">
    <subcellularLocation>
        <location evidence="1 11">Cytoplasm</location>
    </subcellularLocation>
</comment>
<gene>
    <name evidence="11" type="primary">pyrH</name>
    <name evidence="13" type="ORF">H9S92_15880</name>
</gene>
<dbReference type="FunFam" id="3.40.1160.10:FF:000001">
    <property type="entry name" value="Uridylate kinase"/>
    <property type="match status" value="1"/>
</dbReference>
<protein>
    <recommendedName>
        <fullName evidence="11">Uridylate kinase</fullName>
        <shortName evidence="11">UK</shortName>
        <ecNumber evidence="11">2.7.4.22</ecNumber>
    </recommendedName>
    <alternativeName>
        <fullName evidence="11">Uridine monophosphate kinase</fullName>
        <shortName evidence="11">UMP kinase</shortName>
        <shortName evidence="11">UMPK</shortName>
    </alternativeName>
</protein>
<dbReference type="Gene3D" id="3.40.1160.10">
    <property type="entry name" value="Acetylglutamate kinase-like"/>
    <property type="match status" value="1"/>
</dbReference>
<evidence type="ECO:0000256" key="9">
    <source>
        <dbReference type="ARBA" id="ARBA00022975"/>
    </source>
</evidence>
<evidence type="ECO:0000256" key="1">
    <source>
        <dbReference type="ARBA" id="ARBA00004496"/>
    </source>
</evidence>
<feature type="binding site" evidence="11">
    <location>
        <position position="167"/>
    </location>
    <ligand>
        <name>ATP</name>
        <dbReference type="ChEBI" id="CHEBI:30616"/>
    </ligand>
</feature>
<evidence type="ECO:0000256" key="5">
    <source>
        <dbReference type="ARBA" id="ARBA00022679"/>
    </source>
</evidence>
<evidence type="ECO:0000256" key="3">
    <source>
        <dbReference type="ARBA" id="ARBA00007614"/>
    </source>
</evidence>
<dbReference type="SUPFAM" id="SSF53633">
    <property type="entry name" value="Carbamate kinase-like"/>
    <property type="match status" value="1"/>
</dbReference>
<keyword evidence="5 11" id="KW-0808">Transferase</keyword>
<feature type="binding site" evidence="11">
    <location>
        <position position="73"/>
    </location>
    <ligand>
        <name>UMP</name>
        <dbReference type="ChEBI" id="CHEBI:57865"/>
    </ligand>
</feature>
<evidence type="ECO:0000256" key="4">
    <source>
        <dbReference type="ARBA" id="ARBA00022490"/>
    </source>
</evidence>
<dbReference type="GO" id="GO:0044210">
    <property type="term" value="P:'de novo' CTP biosynthetic process"/>
    <property type="evidence" value="ECO:0007669"/>
    <property type="project" value="UniProtKB-UniRule"/>
</dbReference>
<dbReference type="PIRSF" id="PIRSF005650">
    <property type="entry name" value="Uridylate_kin"/>
    <property type="match status" value="1"/>
</dbReference>
<feature type="binding site" evidence="11">
    <location>
        <position position="161"/>
    </location>
    <ligand>
        <name>ATP</name>
        <dbReference type="ChEBI" id="CHEBI:30616"/>
    </ligand>
</feature>
<name>A0A923PRX4_9BACT</name>
<dbReference type="GO" id="GO:0033862">
    <property type="term" value="F:UMP kinase activity"/>
    <property type="evidence" value="ECO:0007669"/>
    <property type="project" value="UniProtKB-EC"/>
</dbReference>
<comment type="pathway">
    <text evidence="2 11">Pyrimidine metabolism; CTP biosynthesis via de novo pathway; UDP from UMP (UMPK route): step 1/1.</text>
</comment>
<feature type="binding site" evidence="11">
    <location>
        <position position="170"/>
    </location>
    <ligand>
        <name>ATP</name>
        <dbReference type="ChEBI" id="CHEBI:30616"/>
    </ligand>
</feature>
<dbReference type="InterPro" id="IPR001048">
    <property type="entry name" value="Asp/Glu/Uridylate_kinase"/>
</dbReference>
<dbReference type="GO" id="GO:0006225">
    <property type="term" value="P:UDP biosynthetic process"/>
    <property type="evidence" value="ECO:0007669"/>
    <property type="project" value="TreeGrafter"/>
</dbReference>
<dbReference type="CDD" id="cd04254">
    <property type="entry name" value="AAK_UMPK-PyrH-Ec"/>
    <property type="match status" value="1"/>
</dbReference>
<dbReference type="NCBIfam" id="TIGR02075">
    <property type="entry name" value="pyrH_bact"/>
    <property type="match status" value="1"/>
</dbReference>
<dbReference type="GO" id="GO:0005524">
    <property type="term" value="F:ATP binding"/>
    <property type="evidence" value="ECO:0007669"/>
    <property type="project" value="UniProtKB-KW"/>
</dbReference>
<dbReference type="GO" id="GO:0005737">
    <property type="term" value="C:cytoplasm"/>
    <property type="evidence" value="ECO:0007669"/>
    <property type="project" value="UniProtKB-SubCell"/>
</dbReference>
<proteinExistence type="inferred from homology"/>
<dbReference type="EMBL" id="JACSIT010000141">
    <property type="protein sequence ID" value="MBC6995647.1"/>
    <property type="molecule type" value="Genomic_DNA"/>
</dbReference>
<feature type="binding site" evidence="11">
    <location>
        <begin position="11"/>
        <end position="14"/>
    </location>
    <ligand>
        <name>ATP</name>
        <dbReference type="ChEBI" id="CHEBI:30616"/>
    </ligand>
</feature>
<dbReference type="PANTHER" id="PTHR42833">
    <property type="entry name" value="URIDYLATE KINASE"/>
    <property type="match status" value="1"/>
</dbReference>
<reference evidence="13" key="1">
    <citation type="submission" date="2020-08" db="EMBL/GenBank/DDBJ databases">
        <title>Lewinella bacteria from marine environments.</title>
        <authorList>
            <person name="Zhong Y."/>
        </authorList>
    </citation>
    <scope>NUCLEOTIDE SEQUENCE</scope>
    <source>
        <strain evidence="13">KCTC 42187</strain>
    </source>
</reference>
<dbReference type="Pfam" id="PF00696">
    <property type="entry name" value="AA_kinase"/>
    <property type="match status" value="1"/>
</dbReference>
<keyword evidence="4 11" id="KW-0963">Cytoplasm</keyword>
<organism evidence="13 14">
    <name type="scientific">Neolewinella lacunae</name>
    <dbReference type="NCBI Taxonomy" id="1517758"/>
    <lineage>
        <taxon>Bacteria</taxon>
        <taxon>Pseudomonadati</taxon>
        <taxon>Bacteroidota</taxon>
        <taxon>Saprospiria</taxon>
        <taxon>Saprospirales</taxon>
        <taxon>Lewinellaceae</taxon>
        <taxon>Neolewinella</taxon>
    </lineage>
</organism>
<feature type="domain" description="Aspartate/glutamate/uridylate kinase" evidence="12">
    <location>
        <begin position="7"/>
        <end position="215"/>
    </location>
</feature>
<dbReference type="InterPro" id="IPR015963">
    <property type="entry name" value="Uridylate_kinase_bac"/>
</dbReference>
<comment type="catalytic activity">
    <reaction evidence="10 11">
        <text>UMP + ATP = UDP + ADP</text>
        <dbReference type="Rhea" id="RHEA:24400"/>
        <dbReference type="ChEBI" id="CHEBI:30616"/>
        <dbReference type="ChEBI" id="CHEBI:57865"/>
        <dbReference type="ChEBI" id="CHEBI:58223"/>
        <dbReference type="ChEBI" id="CHEBI:456216"/>
        <dbReference type="EC" id="2.7.4.22"/>
    </reaction>
</comment>
<evidence type="ECO:0000313" key="13">
    <source>
        <dbReference type="EMBL" id="MBC6995647.1"/>
    </source>
</evidence>
<feature type="binding site" evidence="11">
    <location>
        <position position="58"/>
    </location>
    <ligand>
        <name>ATP</name>
        <dbReference type="ChEBI" id="CHEBI:30616"/>
    </ligand>
</feature>
<evidence type="ECO:0000256" key="8">
    <source>
        <dbReference type="ARBA" id="ARBA00022840"/>
    </source>
</evidence>
<accession>A0A923PRX4</accession>
<keyword evidence="9 11" id="KW-0665">Pyrimidine biosynthesis</keyword>
<sequence length="238" mass="26163">MSLKYRRVMLKLSGETLMGNQQYGIDPQMLVYYTQQIRGLVDMGVEVAVVIGGGNIFRGLSAAESGVERTQGDYMGMLATVINGMALQSMMETHGVFTRLISAIEMQQIAEPYIRRRAVRHLEKGRVVIFSAGTGNPYFTTDTAAALRANEIKADVLLKGTRVDGIYTADPEKDPTATKYEKLSFKEAMIKGLRILDQAAFALCDDNNLPVIVFDINNPDNLKKIIYGEAVGTLVTNG</sequence>
<evidence type="ECO:0000256" key="7">
    <source>
        <dbReference type="ARBA" id="ARBA00022777"/>
    </source>
</evidence>